<gene>
    <name evidence="1" type="ORF">QK289_12125</name>
</gene>
<evidence type="ECO:0000313" key="2">
    <source>
        <dbReference type="Proteomes" id="UP001243286"/>
    </source>
</evidence>
<organism evidence="1 2">
    <name type="scientific">Exiguobacterium antarcticum</name>
    <dbReference type="NCBI Taxonomy" id="132920"/>
    <lineage>
        <taxon>Bacteria</taxon>
        <taxon>Bacillati</taxon>
        <taxon>Bacillota</taxon>
        <taxon>Bacilli</taxon>
        <taxon>Bacillales</taxon>
        <taxon>Bacillales Family XII. Incertae Sedis</taxon>
        <taxon>Exiguobacterium</taxon>
    </lineage>
</organism>
<sequence length="47" mass="5539">MPVLTTNHLFRKNPFSLKAAARLQTIRNRFISLNPFHQRHPIGAQIW</sequence>
<dbReference type="EMBL" id="JASBQV010000021">
    <property type="protein sequence ID" value="MDI3235757.1"/>
    <property type="molecule type" value="Genomic_DNA"/>
</dbReference>
<accession>A0ABT6R491</accession>
<dbReference type="Proteomes" id="UP001243286">
    <property type="component" value="Unassembled WGS sequence"/>
</dbReference>
<protein>
    <submittedName>
        <fullName evidence="1">Uncharacterized protein</fullName>
    </submittedName>
</protein>
<name>A0ABT6R491_9BACL</name>
<proteinExistence type="predicted"/>
<dbReference type="RefSeq" id="WP_282356739.1">
    <property type="nucleotide sequence ID" value="NZ_JASBQV010000021.1"/>
</dbReference>
<reference evidence="1 2" key="1">
    <citation type="submission" date="2023-04" db="EMBL/GenBank/DDBJ databases">
        <title>Antarctic isolates genomes.</title>
        <authorList>
            <person name="Dimov S.G."/>
        </authorList>
    </citation>
    <scope>NUCLEOTIDE SEQUENCE [LARGE SCALE GENOMIC DNA]</scope>
    <source>
        <strain evidence="1 2">AL19</strain>
    </source>
</reference>
<evidence type="ECO:0000313" key="1">
    <source>
        <dbReference type="EMBL" id="MDI3235757.1"/>
    </source>
</evidence>
<comment type="caution">
    <text evidence="1">The sequence shown here is derived from an EMBL/GenBank/DDBJ whole genome shotgun (WGS) entry which is preliminary data.</text>
</comment>
<keyword evidence="2" id="KW-1185">Reference proteome</keyword>